<dbReference type="Proteomes" id="UP000621859">
    <property type="component" value="Unassembled WGS sequence"/>
</dbReference>
<dbReference type="EMBL" id="BMLY01000007">
    <property type="protein sequence ID" value="GGP27809.1"/>
    <property type="molecule type" value="Genomic_DNA"/>
</dbReference>
<keyword evidence="3 6" id="KW-1133">Transmembrane helix</keyword>
<keyword evidence="8" id="KW-1185">Reference proteome</keyword>
<accession>A0ABQ2PS79</accession>
<evidence type="ECO:0000256" key="6">
    <source>
        <dbReference type="SAM" id="Phobius"/>
    </source>
</evidence>
<evidence type="ECO:0000313" key="8">
    <source>
        <dbReference type="Proteomes" id="UP000621859"/>
    </source>
</evidence>
<name>A0ABQ2PS79_9NEIS</name>
<dbReference type="RefSeq" id="WP_188697392.1">
    <property type="nucleotide sequence ID" value="NZ_BMLY01000007.1"/>
</dbReference>
<evidence type="ECO:0000256" key="3">
    <source>
        <dbReference type="ARBA" id="ARBA00022989"/>
    </source>
</evidence>
<reference evidence="8" key="1">
    <citation type="journal article" date="2019" name="Int. J. Syst. Evol. Microbiol.">
        <title>The Global Catalogue of Microorganisms (GCM) 10K type strain sequencing project: providing services to taxonomists for standard genome sequencing and annotation.</title>
        <authorList>
            <consortium name="The Broad Institute Genomics Platform"/>
            <consortium name="The Broad Institute Genome Sequencing Center for Infectious Disease"/>
            <person name="Wu L."/>
            <person name="Ma J."/>
        </authorList>
    </citation>
    <scope>NUCLEOTIDE SEQUENCE [LARGE SCALE GENOMIC DNA]</scope>
    <source>
        <strain evidence="8">CGMCC 1.8860</strain>
    </source>
</reference>
<keyword evidence="2 6" id="KW-0812">Transmembrane</keyword>
<feature type="transmembrane region" description="Helical" evidence="6">
    <location>
        <begin position="76"/>
        <end position="94"/>
    </location>
</feature>
<feature type="region of interest" description="Disordered" evidence="5">
    <location>
        <begin position="1"/>
        <end position="20"/>
    </location>
</feature>
<gene>
    <name evidence="7" type="ORF">GCM10010971_36280</name>
</gene>
<keyword evidence="4 6" id="KW-0472">Membrane</keyword>
<comment type="caution">
    <text evidence="7">The sequence shown here is derived from an EMBL/GenBank/DDBJ whole genome shotgun (WGS) entry which is preliminary data.</text>
</comment>
<evidence type="ECO:0000256" key="5">
    <source>
        <dbReference type="SAM" id="MobiDB-lite"/>
    </source>
</evidence>
<evidence type="ECO:0000256" key="1">
    <source>
        <dbReference type="ARBA" id="ARBA00004141"/>
    </source>
</evidence>
<feature type="transmembrane region" description="Helical" evidence="6">
    <location>
        <begin position="35"/>
        <end position="56"/>
    </location>
</feature>
<dbReference type="InterPro" id="IPR019109">
    <property type="entry name" value="MamF_MmsF"/>
</dbReference>
<protein>
    <recommendedName>
        <fullName evidence="9">DUF4870 domain-containing protein</fullName>
    </recommendedName>
</protein>
<evidence type="ECO:0000256" key="2">
    <source>
        <dbReference type="ARBA" id="ARBA00022692"/>
    </source>
</evidence>
<organism evidence="7 8">
    <name type="scientific">Silvimonas amylolytica</name>
    <dbReference type="NCBI Taxonomy" id="449663"/>
    <lineage>
        <taxon>Bacteria</taxon>
        <taxon>Pseudomonadati</taxon>
        <taxon>Pseudomonadota</taxon>
        <taxon>Betaproteobacteria</taxon>
        <taxon>Neisseriales</taxon>
        <taxon>Chitinibacteraceae</taxon>
        <taxon>Silvimonas</taxon>
    </lineage>
</organism>
<evidence type="ECO:0008006" key="9">
    <source>
        <dbReference type="Google" id="ProtNLM"/>
    </source>
</evidence>
<proteinExistence type="predicted"/>
<comment type="subcellular location">
    <subcellularLocation>
        <location evidence="1">Membrane</location>
        <topology evidence="1">Multi-pass membrane protein</topology>
    </subcellularLocation>
</comment>
<sequence length="134" mass="15062">MLTLNPKPASDDSDGKLQPPNGVEKTVAMLTHLAGIFWIPYLPLPVLALIIPFLVLQFARVHSEYVEQHAVQAANFQLLMGCFYALAMIMSYAVHNVFPIWWVAIGSAMFSLWEGAKAVNGWRSRYPLTLKLFK</sequence>
<evidence type="ECO:0000313" key="7">
    <source>
        <dbReference type="EMBL" id="GGP27809.1"/>
    </source>
</evidence>
<evidence type="ECO:0000256" key="4">
    <source>
        <dbReference type="ARBA" id="ARBA00023136"/>
    </source>
</evidence>
<dbReference type="Pfam" id="PF09685">
    <property type="entry name" value="MamF_MmsF"/>
    <property type="match status" value="1"/>
</dbReference>